<protein>
    <submittedName>
        <fullName evidence="2">Uncharacterized protein</fullName>
    </submittedName>
</protein>
<accession>A0ABD2NTM4</accession>
<dbReference type="AlphaFoldDB" id="A0ABD2NTM4"/>
<feature type="region of interest" description="Disordered" evidence="1">
    <location>
        <begin position="115"/>
        <end position="140"/>
    </location>
</feature>
<organism evidence="2 3">
    <name type="scientific">Cryptolaemus montrouzieri</name>
    <dbReference type="NCBI Taxonomy" id="559131"/>
    <lineage>
        <taxon>Eukaryota</taxon>
        <taxon>Metazoa</taxon>
        <taxon>Ecdysozoa</taxon>
        <taxon>Arthropoda</taxon>
        <taxon>Hexapoda</taxon>
        <taxon>Insecta</taxon>
        <taxon>Pterygota</taxon>
        <taxon>Neoptera</taxon>
        <taxon>Endopterygota</taxon>
        <taxon>Coleoptera</taxon>
        <taxon>Polyphaga</taxon>
        <taxon>Cucujiformia</taxon>
        <taxon>Coccinelloidea</taxon>
        <taxon>Coccinellidae</taxon>
        <taxon>Scymninae</taxon>
        <taxon>Scymnini</taxon>
        <taxon>Cryptolaemus</taxon>
    </lineage>
</organism>
<reference evidence="2 3" key="1">
    <citation type="journal article" date="2021" name="BMC Biol.">
        <title>Horizontally acquired antibacterial genes associated with adaptive radiation of ladybird beetles.</title>
        <authorList>
            <person name="Li H.S."/>
            <person name="Tang X.F."/>
            <person name="Huang Y.H."/>
            <person name="Xu Z.Y."/>
            <person name="Chen M.L."/>
            <person name="Du X.Y."/>
            <person name="Qiu B.Y."/>
            <person name="Chen P.T."/>
            <person name="Zhang W."/>
            <person name="Slipinski A."/>
            <person name="Escalona H.E."/>
            <person name="Waterhouse R.M."/>
            <person name="Zwick A."/>
            <person name="Pang H."/>
        </authorList>
    </citation>
    <scope>NUCLEOTIDE SEQUENCE [LARGE SCALE GENOMIC DNA]</scope>
    <source>
        <strain evidence="2">SYSU2018</strain>
    </source>
</reference>
<comment type="caution">
    <text evidence="2">The sequence shown here is derived from an EMBL/GenBank/DDBJ whole genome shotgun (WGS) entry which is preliminary data.</text>
</comment>
<evidence type="ECO:0000313" key="2">
    <source>
        <dbReference type="EMBL" id="KAL3281882.1"/>
    </source>
</evidence>
<keyword evidence="3" id="KW-1185">Reference proteome</keyword>
<feature type="compositionally biased region" description="Polar residues" evidence="1">
    <location>
        <begin position="30"/>
        <end position="51"/>
    </location>
</feature>
<feature type="region of interest" description="Disordered" evidence="1">
    <location>
        <begin position="29"/>
        <end position="83"/>
    </location>
</feature>
<dbReference type="EMBL" id="JABFTP020000144">
    <property type="protein sequence ID" value="KAL3281882.1"/>
    <property type="molecule type" value="Genomic_DNA"/>
</dbReference>
<evidence type="ECO:0000256" key="1">
    <source>
        <dbReference type="SAM" id="MobiDB-lite"/>
    </source>
</evidence>
<feature type="compositionally biased region" description="Basic and acidic residues" evidence="1">
    <location>
        <begin position="67"/>
        <end position="83"/>
    </location>
</feature>
<evidence type="ECO:0000313" key="3">
    <source>
        <dbReference type="Proteomes" id="UP001516400"/>
    </source>
</evidence>
<name>A0ABD2NTM4_9CUCU</name>
<proteinExistence type="predicted"/>
<dbReference type="Proteomes" id="UP001516400">
    <property type="component" value="Unassembled WGS sequence"/>
</dbReference>
<sequence>MSNVTSGFRSTGIYRLDRNAIPEHHFSISDAASGQINPKQQVNEDQAAKSNRSNDHRTTSPQPGMSREIKPNPAERSEEVDSKVLQEVQPVPVIPLNIFCSQTIIAKKDNILSESELPNKKQKKISSVTKKGESILLRKR</sequence>
<gene>
    <name evidence="2" type="ORF">HHI36_005087</name>
</gene>